<proteinExistence type="predicted"/>
<organism evidence="1 2">
    <name type="scientific">Symbiodinium natans</name>
    <dbReference type="NCBI Taxonomy" id="878477"/>
    <lineage>
        <taxon>Eukaryota</taxon>
        <taxon>Sar</taxon>
        <taxon>Alveolata</taxon>
        <taxon>Dinophyceae</taxon>
        <taxon>Suessiales</taxon>
        <taxon>Symbiodiniaceae</taxon>
        <taxon>Symbiodinium</taxon>
    </lineage>
</organism>
<dbReference type="Proteomes" id="UP000604046">
    <property type="component" value="Unassembled WGS sequence"/>
</dbReference>
<protein>
    <submittedName>
        <fullName evidence="1">Uncharacterized protein</fullName>
    </submittedName>
</protein>
<keyword evidence="2" id="KW-1185">Reference proteome</keyword>
<dbReference type="EMBL" id="CAJNDS010002198">
    <property type="protein sequence ID" value="CAE7368457.1"/>
    <property type="molecule type" value="Genomic_DNA"/>
</dbReference>
<dbReference type="AlphaFoldDB" id="A0A812QFG1"/>
<gene>
    <name evidence="1" type="ORF">SNAT2548_LOCUS20054</name>
</gene>
<sequence>MLADTILLLKDLVSGELLPQARSLQILGTGARRRVYQLEPGLVLKLTSEEMGHGLEPAWCDKFLPLTCKVHAHGQCSVRLSESASAHQETTMSWLIQERFVAHMKDYVPQVGPGSPAVVQLLACFVCVICFLEASGAALADIGWENQSVKLDGPTNMMAPTFHDCERWSVWRTGTRMSNLPGFWATLEAFGLQEASGFLVPVCFPTSESCTVICHTPKQALHSWSISGSQLALT</sequence>
<comment type="caution">
    <text evidence="1">The sequence shown here is derived from an EMBL/GenBank/DDBJ whole genome shotgun (WGS) entry which is preliminary data.</text>
</comment>
<name>A0A812QFG1_9DINO</name>
<evidence type="ECO:0000313" key="1">
    <source>
        <dbReference type="EMBL" id="CAE7368457.1"/>
    </source>
</evidence>
<evidence type="ECO:0000313" key="2">
    <source>
        <dbReference type="Proteomes" id="UP000604046"/>
    </source>
</evidence>
<reference evidence="1" key="1">
    <citation type="submission" date="2021-02" db="EMBL/GenBank/DDBJ databases">
        <authorList>
            <person name="Dougan E. K."/>
            <person name="Rhodes N."/>
            <person name="Thang M."/>
            <person name="Chan C."/>
        </authorList>
    </citation>
    <scope>NUCLEOTIDE SEQUENCE</scope>
</reference>
<accession>A0A812QFG1</accession>